<evidence type="ECO:0000313" key="2">
    <source>
        <dbReference type="EMBL" id="MFB9733200.1"/>
    </source>
</evidence>
<comment type="caution">
    <text evidence="2">The sequence shown here is derived from an EMBL/GenBank/DDBJ whole genome shotgun (WGS) entry which is preliminary data.</text>
</comment>
<dbReference type="EMBL" id="JBHMAX010000025">
    <property type="protein sequence ID" value="MFB9733200.1"/>
    <property type="molecule type" value="Genomic_DNA"/>
</dbReference>
<dbReference type="PANTHER" id="PTHR42928:SF5">
    <property type="entry name" value="BLR1237 PROTEIN"/>
    <property type="match status" value="1"/>
</dbReference>
<organism evidence="2 3">
    <name type="scientific">Ornithinimicrobium kibberense</name>
    <dbReference type="NCBI Taxonomy" id="282060"/>
    <lineage>
        <taxon>Bacteria</taxon>
        <taxon>Bacillati</taxon>
        <taxon>Actinomycetota</taxon>
        <taxon>Actinomycetes</taxon>
        <taxon>Micrococcales</taxon>
        <taxon>Ornithinimicrobiaceae</taxon>
        <taxon>Ornithinimicrobium</taxon>
    </lineage>
</organism>
<dbReference type="PROSITE" id="PS51257">
    <property type="entry name" value="PROKAR_LIPOPROTEIN"/>
    <property type="match status" value="1"/>
</dbReference>
<reference evidence="2 3" key="1">
    <citation type="submission" date="2024-09" db="EMBL/GenBank/DDBJ databases">
        <authorList>
            <person name="Sun Q."/>
            <person name="Mori K."/>
        </authorList>
    </citation>
    <scope>NUCLEOTIDE SEQUENCE [LARGE SCALE GENOMIC DNA]</scope>
    <source>
        <strain evidence="2 3">JCM 12763</strain>
    </source>
</reference>
<sequence length="328" mass="34780">MLVERKNMNGRQGLTALALIGMAGSLTACGQGGGASAYPDGPIDMIIPWDAGGSSDLAARQFANHLEDQLDTTITATNMPGANGATGWAELADAEPDGSTIGLVTYDILTNQAMDENATQLEDLDFLMQFESQPLALYVHSEGDFQTIEDLVNADREVSFGTSGLGGVFHQGAGLFAKSVGGEYKYVPFDGSGGQLTALLGQHVDAIVTSPTAPAQYVEDGTLKMLGVFADERSPAYPDTPTFQEQGFDVPAHSSFRGIAAPTGLDEEVRQTLVDALKATYDAEEFKTAAEEMSLQLEYLDSEAFTDRLNDMAPVVEEVLSDLDLTGS</sequence>
<evidence type="ECO:0000313" key="3">
    <source>
        <dbReference type="Proteomes" id="UP001589613"/>
    </source>
</evidence>
<dbReference type="InterPro" id="IPR005064">
    <property type="entry name" value="BUG"/>
</dbReference>
<comment type="similarity">
    <text evidence="1">Belongs to the UPF0065 (bug) family.</text>
</comment>
<dbReference type="CDD" id="cd07012">
    <property type="entry name" value="PBP2_Bug_TTT"/>
    <property type="match status" value="1"/>
</dbReference>
<dbReference type="Gene3D" id="3.40.190.10">
    <property type="entry name" value="Periplasmic binding protein-like II"/>
    <property type="match status" value="1"/>
</dbReference>
<accession>A0ABV5V647</accession>
<name>A0ABV5V647_9MICO</name>
<dbReference type="Pfam" id="PF03401">
    <property type="entry name" value="TctC"/>
    <property type="match status" value="1"/>
</dbReference>
<dbReference type="RefSeq" id="WP_141339548.1">
    <property type="nucleotide sequence ID" value="NZ_JBHMAX010000025.1"/>
</dbReference>
<gene>
    <name evidence="2" type="ORF">ACFFN0_14210</name>
</gene>
<dbReference type="Gene3D" id="3.40.190.150">
    <property type="entry name" value="Bordetella uptake gene, domain 1"/>
    <property type="match status" value="1"/>
</dbReference>
<protein>
    <submittedName>
        <fullName evidence="2">Bug family tripartite tricarboxylate transporter substrate binding protein</fullName>
    </submittedName>
</protein>
<proteinExistence type="inferred from homology"/>
<dbReference type="PANTHER" id="PTHR42928">
    <property type="entry name" value="TRICARBOXYLATE-BINDING PROTEIN"/>
    <property type="match status" value="1"/>
</dbReference>
<dbReference type="PIRSF" id="PIRSF017082">
    <property type="entry name" value="YflP"/>
    <property type="match status" value="1"/>
</dbReference>
<dbReference type="Proteomes" id="UP001589613">
    <property type="component" value="Unassembled WGS sequence"/>
</dbReference>
<dbReference type="SUPFAM" id="SSF53850">
    <property type="entry name" value="Periplasmic binding protein-like II"/>
    <property type="match status" value="1"/>
</dbReference>
<evidence type="ECO:0000256" key="1">
    <source>
        <dbReference type="ARBA" id="ARBA00006987"/>
    </source>
</evidence>
<keyword evidence="3" id="KW-1185">Reference proteome</keyword>
<dbReference type="InterPro" id="IPR042100">
    <property type="entry name" value="Bug_dom1"/>
</dbReference>